<dbReference type="RefSeq" id="WP_112926148.1">
    <property type="nucleotide sequence ID" value="NZ_CP029556.1"/>
</dbReference>
<name>A0A344J4H3_9GAMM</name>
<dbReference type="EMBL" id="CP029556">
    <property type="protein sequence ID" value="AXA83933.1"/>
    <property type="molecule type" value="Genomic_DNA"/>
</dbReference>
<feature type="transmembrane region" description="Helical" evidence="1">
    <location>
        <begin position="158"/>
        <end position="188"/>
    </location>
</feature>
<dbReference type="KEGG" id="lue:DCD74_03830"/>
<proteinExistence type="predicted"/>
<dbReference type="OrthoDB" id="118685at2"/>
<keyword evidence="1" id="KW-0812">Transmembrane</keyword>
<dbReference type="Proteomes" id="UP000251842">
    <property type="component" value="Chromosome"/>
</dbReference>
<sequence length="352" mass="38911">MNAITHDTRIAAPATPHPTHKLKWLLKREFWEHKGGFLWAPMIAGAVFLFFTLLGGGTGQFLFNRHGGRVINFDGKEVPLSQVDWDKMLATASPDDLRQMGEAINGITLMSAFWPLVVFGFVVFFYLLGSLYDERKDRSVLFWKSMPVSDGLTVLSKVLTALVVAPVIASVISLAVMLAFGLIISLFIALNGANPFTLYWANLEPLKLIGSVFGWLPVYAIWALPTAGWLMLCSAWAKSKPFLWAVVLPIFAGILVSWFGFLSNFKGYDESWIWQHGVARALTSAWPGSHLLGFAGTPYIDRLDDSPKALYGLDGVIGGLHLFTTPGLWIGAIAGILMILAAVRLRRWRDEA</sequence>
<dbReference type="AlphaFoldDB" id="A0A344J4H3"/>
<reference evidence="3" key="1">
    <citation type="submission" date="2018-05" db="EMBL/GenBank/DDBJ databases">
        <title>Luteimonas pekinense sp. nov., isolated from human Meibomian gland secretions, Beijing, China.</title>
        <authorList>
            <person name="Wen T."/>
            <person name="Bai H."/>
            <person name="Lv H."/>
        </authorList>
    </citation>
    <scope>NUCLEOTIDE SEQUENCE [LARGE SCALE GENOMIC DNA]</scope>
    <source>
        <strain evidence="3">83-4</strain>
    </source>
</reference>
<gene>
    <name evidence="2" type="ORF">DCD74_03830</name>
</gene>
<evidence type="ECO:0000313" key="3">
    <source>
        <dbReference type="Proteomes" id="UP000251842"/>
    </source>
</evidence>
<organism evidence="2 3">
    <name type="scientific">Solilutibacter oculi</name>
    <dbReference type="NCBI Taxonomy" id="2698682"/>
    <lineage>
        <taxon>Bacteria</taxon>
        <taxon>Pseudomonadati</taxon>
        <taxon>Pseudomonadota</taxon>
        <taxon>Gammaproteobacteria</taxon>
        <taxon>Lysobacterales</taxon>
        <taxon>Lysobacteraceae</taxon>
        <taxon>Solilutibacter</taxon>
    </lineage>
</organism>
<keyword evidence="3" id="KW-1185">Reference proteome</keyword>
<protein>
    <submittedName>
        <fullName evidence="2">Uncharacterized protein</fullName>
    </submittedName>
</protein>
<feature type="transmembrane region" description="Helical" evidence="1">
    <location>
        <begin position="208"/>
        <end position="230"/>
    </location>
</feature>
<feature type="transmembrane region" description="Helical" evidence="1">
    <location>
        <begin position="103"/>
        <end position="128"/>
    </location>
</feature>
<evidence type="ECO:0000256" key="1">
    <source>
        <dbReference type="SAM" id="Phobius"/>
    </source>
</evidence>
<feature type="transmembrane region" description="Helical" evidence="1">
    <location>
        <begin position="242"/>
        <end position="261"/>
    </location>
</feature>
<keyword evidence="1" id="KW-0472">Membrane</keyword>
<keyword evidence="1" id="KW-1133">Transmembrane helix</keyword>
<accession>A0A344J4H3</accession>
<evidence type="ECO:0000313" key="2">
    <source>
        <dbReference type="EMBL" id="AXA83933.1"/>
    </source>
</evidence>
<feature type="transmembrane region" description="Helical" evidence="1">
    <location>
        <begin position="327"/>
        <end position="345"/>
    </location>
</feature>
<feature type="transmembrane region" description="Helical" evidence="1">
    <location>
        <begin position="37"/>
        <end position="63"/>
    </location>
</feature>